<organism evidence="1">
    <name type="scientific">Arundo donax</name>
    <name type="common">Giant reed</name>
    <name type="synonym">Donax arundinaceus</name>
    <dbReference type="NCBI Taxonomy" id="35708"/>
    <lineage>
        <taxon>Eukaryota</taxon>
        <taxon>Viridiplantae</taxon>
        <taxon>Streptophyta</taxon>
        <taxon>Embryophyta</taxon>
        <taxon>Tracheophyta</taxon>
        <taxon>Spermatophyta</taxon>
        <taxon>Magnoliopsida</taxon>
        <taxon>Liliopsida</taxon>
        <taxon>Poales</taxon>
        <taxon>Poaceae</taxon>
        <taxon>PACMAD clade</taxon>
        <taxon>Arundinoideae</taxon>
        <taxon>Arundineae</taxon>
        <taxon>Arundo</taxon>
    </lineage>
</organism>
<accession>A0A0A9BTK8</accession>
<reference evidence="1" key="2">
    <citation type="journal article" date="2015" name="Data Brief">
        <title>Shoot transcriptome of the giant reed, Arundo donax.</title>
        <authorList>
            <person name="Barrero R.A."/>
            <person name="Guerrero F.D."/>
            <person name="Moolhuijzen P."/>
            <person name="Goolsby J.A."/>
            <person name="Tidwell J."/>
            <person name="Bellgard S.E."/>
            <person name="Bellgard M.I."/>
        </authorList>
    </citation>
    <scope>NUCLEOTIDE SEQUENCE</scope>
    <source>
        <tissue evidence="1">Shoot tissue taken approximately 20 cm above the soil surface</tissue>
    </source>
</reference>
<sequence length="42" mass="4921">MLMDFSYFLVNLPERIGACVFLSVVLNCWSRNTLEAVQQHFK</sequence>
<reference evidence="1" key="1">
    <citation type="submission" date="2014-09" db="EMBL/GenBank/DDBJ databases">
        <authorList>
            <person name="Magalhaes I.L.F."/>
            <person name="Oliveira U."/>
            <person name="Santos F.R."/>
            <person name="Vidigal T.H.D.A."/>
            <person name="Brescovit A.D."/>
            <person name="Santos A.J."/>
        </authorList>
    </citation>
    <scope>NUCLEOTIDE SEQUENCE</scope>
    <source>
        <tissue evidence="1">Shoot tissue taken approximately 20 cm above the soil surface</tissue>
    </source>
</reference>
<dbReference type="AlphaFoldDB" id="A0A0A9BTK8"/>
<evidence type="ECO:0000313" key="1">
    <source>
        <dbReference type="EMBL" id="JAD67404.1"/>
    </source>
</evidence>
<proteinExistence type="predicted"/>
<name>A0A0A9BTK8_ARUDO</name>
<protein>
    <submittedName>
        <fullName evidence="1">Uncharacterized protein</fullName>
    </submittedName>
</protein>
<dbReference type="EMBL" id="GBRH01230491">
    <property type="protein sequence ID" value="JAD67404.1"/>
    <property type="molecule type" value="Transcribed_RNA"/>
</dbReference>